<feature type="coiled-coil region" evidence="1">
    <location>
        <begin position="1331"/>
        <end position="1367"/>
    </location>
</feature>
<accession>A0A6J7WGB6</accession>
<gene>
    <name evidence="2" type="ORF">UFOVP182_9</name>
</gene>
<evidence type="ECO:0000256" key="1">
    <source>
        <dbReference type="SAM" id="Coils"/>
    </source>
</evidence>
<proteinExistence type="predicted"/>
<dbReference type="EMBL" id="LR798230">
    <property type="protein sequence ID" value="CAB5208325.1"/>
    <property type="molecule type" value="Genomic_DNA"/>
</dbReference>
<keyword evidence="1" id="KW-0175">Coiled coil</keyword>
<feature type="coiled-coil region" evidence="1">
    <location>
        <begin position="893"/>
        <end position="927"/>
    </location>
</feature>
<sequence>MADNVEFGMDMNFGDSFKNLAELKKRIGEIESALKKANDPKVMEGLSNALTKLNKELLTFKNDMISTITIMKNADKQVFSNIGKGLKAGFDLSIQSVNAMNSATKNLVNTLKQAQGAAAMTQVNSAYTQANPTGSQQAHTQAQAAQANPMFGVPNIPPVSGQTITSYKELLDYSKQLDMNVNSIRLSMLEMEKAGNINSSDYKNLNEQLKTMAPQAADVRGRLRDVQMATAQGTTEFVKYNKATGVGSKNTQNFVYETNSMQQVLRELPSFAYGAQTGLMALSNNLPILADNFKQMAGTIDNTTGKAVGFKGALLEMVKSIGSPMGLISLGITALTAFGPAIYNYIAGVDDAKKAEKKAEEQKKRLLELDKQRLAQLKANASIMTGEILNVISLGKQIQMSNPYSKRRNELIEEYNKISYIKIKNTKDELKFQSELAYAEKKNAEWITHRIGIKLNESYLEKLMTEQYVTNAKIKGMADRKAWYDAKVDREEQLRIEINAAEKKGKFSDAEWKALNKLKQERWALNEIVNREDLLKMSSDYDKLTASTEKNGKEQKRTLGVIGQLSRLIPAFEDDKVKKSKKAAQDKINIDKDYYGKEGDIEKMLIEDLQNLETIRLKIHQDTLEKEILQIENQYDALLIKANERYNTETDMLYKIYSAKVDVINMEKEYQAQIDITKDKVKKQTLIDELKGKKNAGFQTFLIDDPQAIRSLDLLTRTITNLQKQMQKDMTDAARKSALERYNNEKNLNRKLNLDKLLEDKKTKEIEKQLEENFFNEIRDINETRSKSYKEKPKQVIGESGEKYKLSQLEDIKKKRDALIETNPTANLVGEYELAIKQLSGVTKDMKDQFEEYDESLTKYLEKRAKADKEYTLQKAKLSDSQRQSLKDNNQILKTAEQYFTQTKKEIDQEQERLLLKKEELSLSKEEHRDIIDKSTERMNENEKSFKSYEKLSKEYDKLPWNTAKMFLPNVMSRKSEIESEMAATKAGRDLYMKNELYVKNSKEYINSINDDLAKTDAAITKNAQKELDNNEKIAQAKSKIAATNKVLSTSEQILAKKPAQIEKEFQDSIKTLGEDFKIFMDIRDKIKSENPDLTKFELDKKAFEELIKKMNEDPKSAITVEVIPQITGKSISSAKFQLTDSEIKDFYAKMKEEFTQKSTALALEVDVNLGKIVDKNVGEYKQTEKESGRVKFKKAEQFKIDGVNREIAKAELEHEKELLIIKKNTIGVTEEELWAFHQKEMQFWRDDRKYRVQVSKDIANSILGVAQSTLDVLSAMTNNSMNLMNERMALQEQMSQNTLDNYDREIAKIQNVMDTQSMSDEQRINSTQKIMDLQNEKALQEKNQKVAQLELQKKQIEITKKMALAQAAISGGIALANVVAIATEGALGTGPAAPFVFAAELASGIAAVGTQVYAAKTAIESADLQTQTIDAQISGIENSYQAGIIKAGSAISSSTSYGANAPLTTFNASLVNQGQSNANYNLDGGLNGYKIYVTQADIQSANNQVTKITKKVTFG</sequence>
<reference evidence="2" key="1">
    <citation type="submission" date="2020-05" db="EMBL/GenBank/DDBJ databases">
        <authorList>
            <person name="Chiriac C."/>
            <person name="Salcher M."/>
            <person name="Ghai R."/>
            <person name="Kavagutti S V."/>
        </authorList>
    </citation>
    <scope>NUCLEOTIDE SEQUENCE</scope>
</reference>
<protein>
    <submittedName>
        <fullName evidence="2">Uncharacterized protein</fullName>
    </submittedName>
</protein>
<feature type="coiled-coil region" evidence="1">
    <location>
        <begin position="349"/>
        <end position="380"/>
    </location>
</feature>
<organism evidence="2">
    <name type="scientific">uncultured Caudovirales phage</name>
    <dbReference type="NCBI Taxonomy" id="2100421"/>
    <lineage>
        <taxon>Viruses</taxon>
        <taxon>Duplodnaviria</taxon>
        <taxon>Heunggongvirae</taxon>
        <taxon>Uroviricota</taxon>
        <taxon>Caudoviricetes</taxon>
        <taxon>Peduoviridae</taxon>
        <taxon>Maltschvirus</taxon>
        <taxon>Maltschvirus maltsch</taxon>
    </lineage>
</organism>
<evidence type="ECO:0000313" key="2">
    <source>
        <dbReference type="EMBL" id="CAB5208325.1"/>
    </source>
</evidence>
<name>A0A6J7WGB6_9CAUD</name>